<dbReference type="RefSeq" id="WP_197956218.1">
    <property type="nucleotide sequence ID" value="NZ_CP065668.1"/>
</dbReference>
<reference evidence="1 2" key="1">
    <citation type="submission" date="2020-12" db="EMBL/GenBank/DDBJ databases">
        <title>FDA dAtabase for Regulatory Grade micrObial Sequences (FDA-ARGOS): Supporting development and validation of Infectious Disease Dx tests.</title>
        <authorList>
            <person name="Sproer C."/>
            <person name="Gronow S."/>
            <person name="Severitt S."/>
            <person name="Schroder I."/>
            <person name="Tallon L."/>
            <person name="Sadzewicz L."/>
            <person name="Zhao X."/>
            <person name="Boylan J."/>
            <person name="Ott S."/>
            <person name="Bowen H."/>
            <person name="Vavikolanu K."/>
            <person name="Mehta A."/>
            <person name="Aluvathingal J."/>
            <person name="Nadendla S."/>
            <person name="Lowell S."/>
            <person name="Myers T."/>
            <person name="Yan Y."/>
            <person name="Sichtig H."/>
        </authorList>
    </citation>
    <scope>NUCLEOTIDE SEQUENCE [LARGE SCALE GENOMIC DNA]</scope>
    <source>
        <strain evidence="1 2">FDAARGOS_909</strain>
    </source>
</reference>
<proteinExistence type="predicted"/>
<protein>
    <submittedName>
        <fullName evidence="1">Uncharacterized protein</fullName>
    </submittedName>
</protein>
<dbReference type="Proteomes" id="UP000594778">
    <property type="component" value="Chromosome"/>
</dbReference>
<gene>
    <name evidence="1" type="ORF">I6G66_03960</name>
</gene>
<dbReference type="EMBL" id="CP065668">
    <property type="protein sequence ID" value="QPS09201.1"/>
    <property type="molecule type" value="Genomic_DNA"/>
</dbReference>
<sequence length="320" mass="35298">MPLAITSQPAGSQFAITADAQMPTITVTAVLQNEALPAGATPIYEWSATLIYDGGSDVSKTRFGNKQRTQHSPIASQTSANASWHIPFTEVRGGSLTVQVILRAGGLERRASVSWLIVGQNPSSTAIRAFANGIGADRVVFRKKMRQESSLHQFLSPPGHWPKYSSDGKGGVGLCQLTTPPPTADQTWSWKENVRGGWTLYQEKERFARNYPRNVRKSQQFSNLVTAWNQARARQGLPAIPVELPDYTAEQLERDTLRGFNGYANGLHEYRVRQQDGQLFVTINPAGTLGLAEWEQVPVSERGTKGDPNYVENVLGREDF</sequence>
<name>A0A7T2S5C0_DELAC</name>
<evidence type="ECO:0000313" key="1">
    <source>
        <dbReference type="EMBL" id="QPS09201.1"/>
    </source>
</evidence>
<evidence type="ECO:0000313" key="2">
    <source>
        <dbReference type="Proteomes" id="UP000594778"/>
    </source>
</evidence>
<accession>A0A7T2S5C0</accession>
<dbReference type="AlphaFoldDB" id="A0A7T2S5C0"/>
<organism evidence="1 2">
    <name type="scientific">Delftia acidovorans</name>
    <name type="common">Pseudomonas acidovorans</name>
    <name type="synonym">Comamonas acidovorans</name>
    <dbReference type="NCBI Taxonomy" id="80866"/>
    <lineage>
        <taxon>Bacteria</taxon>
        <taxon>Pseudomonadati</taxon>
        <taxon>Pseudomonadota</taxon>
        <taxon>Betaproteobacteria</taxon>
        <taxon>Burkholderiales</taxon>
        <taxon>Comamonadaceae</taxon>
        <taxon>Delftia</taxon>
    </lineage>
</organism>